<keyword evidence="25" id="KW-0378">Hydrolase</keyword>
<dbReference type="InterPro" id="IPR016195">
    <property type="entry name" value="Pol/histidinol_Pase-like"/>
</dbReference>
<evidence type="ECO:0000256" key="10">
    <source>
        <dbReference type="ARBA" id="ARBA00022705"/>
    </source>
</evidence>
<evidence type="ECO:0000256" key="11">
    <source>
        <dbReference type="ARBA" id="ARBA00022763"/>
    </source>
</evidence>
<keyword evidence="14" id="KW-0915">Sodium</keyword>
<dbReference type="Pfam" id="PF14792">
    <property type="entry name" value="DNA_pol_B_palm"/>
    <property type="match status" value="1"/>
</dbReference>
<evidence type="ECO:0000256" key="21">
    <source>
        <dbReference type="ARBA" id="ARBA00049244"/>
    </source>
</evidence>
<keyword evidence="10" id="KW-0235">DNA replication</keyword>
<evidence type="ECO:0000256" key="17">
    <source>
        <dbReference type="ARBA" id="ARBA00035726"/>
    </source>
</evidence>
<dbReference type="InterPro" id="IPR022311">
    <property type="entry name" value="PolX-like"/>
</dbReference>
<evidence type="ECO:0000313" key="25">
    <source>
        <dbReference type="EMBL" id="HGK27513.1"/>
    </source>
</evidence>
<dbReference type="InterPro" id="IPR004013">
    <property type="entry name" value="PHP_dom"/>
</dbReference>
<dbReference type="SUPFAM" id="SSF47802">
    <property type="entry name" value="DNA polymerase beta, N-terminal domain-like"/>
    <property type="match status" value="1"/>
</dbReference>
<evidence type="ECO:0000256" key="12">
    <source>
        <dbReference type="ARBA" id="ARBA00022843"/>
    </source>
</evidence>
<dbReference type="GO" id="GO:0006281">
    <property type="term" value="P:DNA repair"/>
    <property type="evidence" value="ECO:0007669"/>
    <property type="project" value="UniProtKB-KW"/>
</dbReference>
<keyword evidence="25" id="KW-0540">Nuclease</keyword>
<name>A0A7C4CA83_UNCW3</name>
<dbReference type="CDD" id="cd00141">
    <property type="entry name" value="NT_POLXc"/>
    <property type="match status" value="1"/>
</dbReference>
<comment type="caution">
    <text evidence="25">The sequence shown here is derived from an EMBL/GenBank/DDBJ whole genome shotgun (WGS) entry which is preliminary data.</text>
</comment>
<organism evidence="25">
    <name type="scientific">candidate division WOR-3 bacterium</name>
    <dbReference type="NCBI Taxonomy" id="2052148"/>
    <lineage>
        <taxon>Bacteria</taxon>
        <taxon>Bacteria division WOR-3</taxon>
    </lineage>
</organism>
<dbReference type="EC" id="2.7.7.7" evidence="3"/>
<evidence type="ECO:0000256" key="3">
    <source>
        <dbReference type="ARBA" id="ARBA00012417"/>
    </source>
</evidence>
<feature type="domain" description="Polymerase/histidinol phosphatase N-terminal" evidence="23">
    <location>
        <begin position="356"/>
        <end position="435"/>
    </location>
</feature>
<evidence type="ECO:0000256" key="14">
    <source>
        <dbReference type="ARBA" id="ARBA00023053"/>
    </source>
</evidence>
<dbReference type="InterPro" id="IPR043519">
    <property type="entry name" value="NT_sf"/>
</dbReference>
<accession>A0A7C4CA83</accession>
<dbReference type="Gene3D" id="3.30.460.10">
    <property type="entry name" value="Beta Polymerase, domain 2"/>
    <property type="match status" value="1"/>
</dbReference>
<comment type="catalytic activity">
    <reaction evidence="21">
        <text>DNA(n) + a 2'-deoxyribonucleoside 5'-triphosphate = DNA(n+1) + diphosphate</text>
        <dbReference type="Rhea" id="RHEA:22508"/>
        <dbReference type="Rhea" id="RHEA-COMP:17339"/>
        <dbReference type="Rhea" id="RHEA-COMP:17340"/>
        <dbReference type="ChEBI" id="CHEBI:33019"/>
        <dbReference type="ChEBI" id="CHEBI:61560"/>
        <dbReference type="ChEBI" id="CHEBI:173112"/>
        <dbReference type="EC" id="2.7.7.7"/>
    </reaction>
</comment>
<dbReference type="InterPro" id="IPR003141">
    <property type="entry name" value="Pol/His_phosphatase_N"/>
</dbReference>
<dbReference type="InterPro" id="IPR047967">
    <property type="entry name" value="PolX_PHP"/>
</dbReference>
<evidence type="ECO:0000259" key="22">
    <source>
        <dbReference type="SMART" id="SM00278"/>
    </source>
</evidence>
<keyword evidence="7" id="KW-0237">DNA synthesis</keyword>
<dbReference type="GO" id="GO:0004527">
    <property type="term" value="F:exonuclease activity"/>
    <property type="evidence" value="ECO:0007669"/>
    <property type="project" value="UniProtKB-KW"/>
</dbReference>
<evidence type="ECO:0000256" key="18">
    <source>
        <dbReference type="ARBA" id="ARBA00044632"/>
    </source>
</evidence>
<feature type="domain" description="DNA-directed DNA polymerase X" evidence="24">
    <location>
        <begin position="17"/>
        <end position="332"/>
    </location>
</feature>
<dbReference type="PANTHER" id="PTHR36928:SF1">
    <property type="entry name" value="PHOSPHATASE YCDX-RELATED"/>
    <property type="match status" value="1"/>
</dbReference>
<dbReference type="EC" id="4.2.99.18" evidence="4"/>
<evidence type="ECO:0000256" key="19">
    <source>
        <dbReference type="ARBA" id="ARBA00044678"/>
    </source>
</evidence>
<dbReference type="SUPFAM" id="SSF89550">
    <property type="entry name" value="PHP domain-like"/>
    <property type="match status" value="1"/>
</dbReference>
<dbReference type="AlphaFoldDB" id="A0A7C4CA83"/>
<reference evidence="25" key="1">
    <citation type="journal article" date="2020" name="mSystems">
        <title>Genome- and Community-Level Interaction Insights into Carbon Utilization and Element Cycling Functions of Hydrothermarchaeota in Hydrothermal Sediment.</title>
        <authorList>
            <person name="Zhou Z."/>
            <person name="Liu Y."/>
            <person name="Xu W."/>
            <person name="Pan J."/>
            <person name="Luo Z.H."/>
            <person name="Li M."/>
        </authorList>
    </citation>
    <scope>NUCLEOTIDE SEQUENCE [LARGE SCALE GENOMIC DNA]</scope>
    <source>
        <strain evidence="25">SpSt-488</strain>
    </source>
</reference>
<comment type="cofactor">
    <cofactor evidence="1">
        <name>Mg(2+)</name>
        <dbReference type="ChEBI" id="CHEBI:18420"/>
    </cofactor>
</comment>
<dbReference type="PRINTS" id="PR00870">
    <property type="entry name" value="DNAPOLXBETA"/>
</dbReference>
<evidence type="ECO:0000256" key="7">
    <source>
        <dbReference type="ARBA" id="ARBA00022634"/>
    </source>
</evidence>
<dbReference type="SMART" id="SM00278">
    <property type="entry name" value="HhH1"/>
    <property type="match status" value="3"/>
</dbReference>
<evidence type="ECO:0000256" key="15">
    <source>
        <dbReference type="ARBA" id="ARBA00023204"/>
    </source>
</evidence>
<comment type="catalytic activity">
    <reaction evidence="19">
        <text>a 5'-end 2'-deoxyribose-2'-deoxyribonucleotide-DNA = (2E,4S)-4-hydroxypenten-2-al-5-phosphate + a 5'-end 5'-phospho-2'-deoxyribonucleoside-DNA + H(+)</text>
        <dbReference type="Rhea" id="RHEA:76255"/>
        <dbReference type="Rhea" id="RHEA-COMP:13180"/>
        <dbReference type="Rhea" id="RHEA-COMP:18657"/>
        <dbReference type="ChEBI" id="CHEBI:15378"/>
        <dbReference type="ChEBI" id="CHEBI:136412"/>
        <dbReference type="ChEBI" id="CHEBI:195194"/>
        <dbReference type="ChEBI" id="CHEBI:195195"/>
    </reaction>
</comment>
<dbReference type="InterPro" id="IPR037160">
    <property type="entry name" value="DNA_Pol_thumb_sf"/>
</dbReference>
<dbReference type="SMART" id="SM00481">
    <property type="entry name" value="POLIIIAc"/>
    <property type="match status" value="1"/>
</dbReference>
<keyword evidence="6" id="KW-0488">Methylation</keyword>
<comment type="catalytic activity">
    <reaction evidence="18">
        <text>2'-deoxyribonucleotide-(2'-deoxyribose 5'-phosphate)-2'-deoxyribonucleotide-DNA = a 3'-end 2'-deoxyribonucleotide-(2,3-dehydro-2,3-deoxyribose 5'-phosphate)-DNA + a 5'-end 5'-phospho-2'-deoxyribonucleoside-DNA + H(+)</text>
        <dbReference type="Rhea" id="RHEA:66592"/>
        <dbReference type="Rhea" id="RHEA-COMP:13180"/>
        <dbReference type="Rhea" id="RHEA-COMP:16897"/>
        <dbReference type="Rhea" id="RHEA-COMP:17067"/>
        <dbReference type="ChEBI" id="CHEBI:15378"/>
        <dbReference type="ChEBI" id="CHEBI:136412"/>
        <dbReference type="ChEBI" id="CHEBI:157695"/>
        <dbReference type="ChEBI" id="CHEBI:167181"/>
        <dbReference type="EC" id="4.2.99.18"/>
    </reaction>
</comment>
<dbReference type="InterPro" id="IPR050243">
    <property type="entry name" value="PHP_phosphatase"/>
</dbReference>
<dbReference type="NCBIfam" id="NF006375">
    <property type="entry name" value="PRK08609.1"/>
    <property type="match status" value="1"/>
</dbReference>
<evidence type="ECO:0000256" key="13">
    <source>
        <dbReference type="ARBA" id="ARBA00022932"/>
    </source>
</evidence>
<dbReference type="Pfam" id="PF14791">
    <property type="entry name" value="DNA_pol_B_thumb"/>
    <property type="match status" value="1"/>
</dbReference>
<dbReference type="InterPro" id="IPR003583">
    <property type="entry name" value="Hlx-hairpin-Hlx_DNA-bd_motif"/>
</dbReference>
<protein>
    <recommendedName>
        <fullName evidence="5">DNA polymerase beta</fullName>
        <ecNumber evidence="3">2.7.7.7</ecNumber>
        <ecNumber evidence="4">4.2.99.18</ecNumber>
    </recommendedName>
    <alternativeName>
        <fullName evidence="16">5'-deoxyribose-phosphate lyase</fullName>
    </alternativeName>
    <alternativeName>
        <fullName evidence="17">AP lyase</fullName>
    </alternativeName>
</protein>
<evidence type="ECO:0000256" key="20">
    <source>
        <dbReference type="ARBA" id="ARBA00045548"/>
    </source>
</evidence>
<dbReference type="GO" id="GO:0008270">
    <property type="term" value="F:zinc ion binding"/>
    <property type="evidence" value="ECO:0007669"/>
    <property type="project" value="TreeGrafter"/>
</dbReference>
<dbReference type="PANTHER" id="PTHR36928">
    <property type="entry name" value="PHOSPHATASE YCDX-RELATED"/>
    <property type="match status" value="1"/>
</dbReference>
<dbReference type="Pfam" id="PF14520">
    <property type="entry name" value="HHH_5"/>
    <property type="match status" value="1"/>
</dbReference>
<evidence type="ECO:0000256" key="5">
    <source>
        <dbReference type="ARBA" id="ARBA00020020"/>
    </source>
</evidence>
<proteinExistence type="predicted"/>
<dbReference type="GO" id="GO:0003887">
    <property type="term" value="F:DNA-directed DNA polymerase activity"/>
    <property type="evidence" value="ECO:0007669"/>
    <property type="project" value="UniProtKB-KW"/>
</dbReference>
<keyword evidence="13" id="KW-0239">DNA-directed DNA polymerase</keyword>
<dbReference type="Pfam" id="PF02811">
    <property type="entry name" value="PHP"/>
    <property type="match status" value="1"/>
</dbReference>
<dbReference type="InterPro" id="IPR028207">
    <property type="entry name" value="DNA_pol_B_palm_palm"/>
</dbReference>
<evidence type="ECO:0000259" key="24">
    <source>
        <dbReference type="SMART" id="SM00483"/>
    </source>
</evidence>
<evidence type="ECO:0000256" key="9">
    <source>
        <dbReference type="ARBA" id="ARBA00022695"/>
    </source>
</evidence>
<evidence type="ECO:0000256" key="16">
    <source>
        <dbReference type="ARBA" id="ARBA00035717"/>
    </source>
</evidence>
<dbReference type="Pfam" id="PF14716">
    <property type="entry name" value="HHH_8"/>
    <property type="match status" value="1"/>
</dbReference>
<dbReference type="Gene3D" id="1.10.150.110">
    <property type="entry name" value="DNA polymerase beta, N-terminal domain-like"/>
    <property type="match status" value="1"/>
</dbReference>
<dbReference type="PIRSF" id="PIRSF005047">
    <property type="entry name" value="UCP005047_YshC"/>
    <property type="match status" value="1"/>
</dbReference>
<dbReference type="GO" id="GO:0003677">
    <property type="term" value="F:DNA binding"/>
    <property type="evidence" value="ECO:0007669"/>
    <property type="project" value="InterPro"/>
</dbReference>
<evidence type="ECO:0000256" key="8">
    <source>
        <dbReference type="ARBA" id="ARBA00022679"/>
    </source>
</evidence>
<dbReference type="Gene3D" id="3.30.210.10">
    <property type="entry name" value="DNA polymerase, thumb domain"/>
    <property type="match status" value="1"/>
</dbReference>
<dbReference type="InterPro" id="IPR027421">
    <property type="entry name" value="DNA_pol_lamdba_lyase_dom_sf"/>
</dbReference>
<dbReference type="Gene3D" id="1.10.150.20">
    <property type="entry name" value="5' to 3' exonuclease, C-terminal subdomain"/>
    <property type="match status" value="1"/>
</dbReference>
<keyword evidence="8" id="KW-0808">Transferase</keyword>
<gene>
    <name evidence="25" type="primary">polX</name>
    <name evidence="25" type="ORF">ENS41_00965</name>
</gene>
<comment type="subcellular location">
    <subcellularLocation>
        <location evidence="2">Cytoplasm</location>
    </subcellularLocation>
</comment>
<evidence type="ECO:0000256" key="4">
    <source>
        <dbReference type="ARBA" id="ARBA00012720"/>
    </source>
</evidence>
<dbReference type="InterPro" id="IPR029398">
    <property type="entry name" value="PolB_thumb"/>
</dbReference>
<dbReference type="InterPro" id="IPR010996">
    <property type="entry name" value="HHH_MUS81"/>
</dbReference>
<dbReference type="CDD" id="cd07436">
    <property type="entry name" value="PHP_PolX"/>
    <property type="match status" value="1"/>
</dbReference>
<keyword evidence="25" id="KW-0269">Exonuclease</keyword>
<dbReference type="GO" id="GO:0140078">
    <property type="term" value="F:class I DNA-(apurinic or apyrimidinic site) endonuclease activity"/>
    <property type="evidence" value="ECO:0007669"/>
    <property type="project" value="UniProtKB-EC"/>
</dbReference>
<dbReference type="InterPro" id="IPR002008">
    <property type="entry name" value="DNA_pol_X_beta-like"/>
</dbReference>
<evidence type="ECO:0000256" key="6">
    <source>
        <dbReference type="ARBA" id="ARBA00022481"/>
    </source>
</evidence>
<evidence type="ECO:0000256" key="2">
    <source>
        <dbReference type="ARBA" id="ARBA00004496"/>
    </source>
</evidence>
<keyword evidence="15" id="KW-0234">DNA repair</keyword>
<feature type="domain" description="Helix-hairpin-helix DNA-binding motif class 1" evidence="22">
    <location>
        <begin position="142"/>
        <end position="161"/>
    </location>
</feature>
<keyword evidence="9" id="KW-0548">Nucleotidyltransferase</keyword>
<evidence type="ECO:0000259" key="23">
    <source>
        <dbReference type="SMART" id="SM00481"/>
    </source>
</evidence>
<dbReference type="Gene3D" id="3.20.20.140">
    <property type="entry name" value="Metal-dependent hydrolases"/>
    <property type="match status" value="1"/>
</dbReference>
<dbReference type="InterPro" id="IPR002054">
    <property type="entry name" value="DNA-dir_DNA_pol_X"/>
</dbReference>
<keyword evidence="12" id="KW-0832">Ubl conjugation</keyword>
<comment type="function">
    <text evidence="20">Repair polymerase that plays a key role in base-excision repair. During this process, the damaged base is excised by specific DNA glycosylases, the DNA backbone is nicked at the abasic site by an apurinic/apyrimidic (AP) endonuclease, and POLB removes 5'-deoxyribose-phosphate from the preincised AP site acting as a 5'-deoxyribose-phosphate lyase (5'-dRP lyase); through its DNA polymerase activity, it adds one nucleotide to the 3' end of the arising single-nucleotide gap. Conducts 'gap-filling' DNA synthesis in a stepwise distributive fashion rather than in a processive fashion as for other DNA polymerases. It is also able to cleave sugar-phosphate bonds 3' to an intact AP site, acting as an AP lyase.</text>
</comment>
<evidence type="ECO:0000256" key="1">
    <source>
        <dbReference type="ARBA" id="ARBA00001946"/>
    </source>
</evidence>
<feature type="domain" description="Helix-hairpin-helix DNA-binding motif class 1" evidence="22">
    <location>
        <begin position="107"/>
        <end position="126"/>
    </location>
</feature>
<dbReference type="SUPFAM" id="SSF81301">
    <property type="entry name" value="Nucleotidyltransferase"/>
    <property type="match status" value="1"/>
</dbReference>
<dbReference type="GO" id="GO:0042578">
    <property type="term" value="F:phosphoric ester hydrolase activity"/>
    <property type="evidence" value="ECO:0007669"/>
    <property type="project" value="TreeGrafter"/>
</dbReference>
<dbReference type="GO" id="GO:0005829">
    <property type="term" value="C:cytosol"/>
    <property type="evidence" value="ECO:0007669"/>
    <property type="project" value="TreeGrafter"/>
</dbReference>
<keyword evidence="11" id="KW-0227">DNA damage</keyword>
<dbReference type="SMART" id="SM00483">
    <property type="entry name" value="POLXc"/>
    <property type="match status" value="1"/>
</dbReference>
<dbReference type="EMBL" id="DSUT01000015">
    <property type="protein sequence ID" value="HGK27513.1"/>
    <property type="molecule type" value="Genomic_DNA"/>
</dbReference>
<sequence length="591" mass="64779">MVRRPLRSSVMNADRKPHNHDLARMFNRIADALELTGESGFRVLAYRRAARALDDLTQDVVEIAAQGNLESIPGVGTGIARKIREYLSTGKVAKLEEVTAGLPPGLFALLDIPGIGPKTVRLMHSELGVKGLDDLRRVVADGSLAQIPGMGARKVDNIRRAIMTTETAHERMLLDAAEELASTVIAYLETLSETERAVAAGSLRRGKETVGDIDILVASRDPVRTIEQLLRHPAVRETLSAGRTKASARFETSAGLRQVDVRTVRKGEFGAALQYFTGSKDHNVAVRSLAQKHGLKLSEYGVFRAGRRLAGRTEEDIYAAVGLPFIPAELREDRGEIAAAQSGSLPELVSLDDVRADLQMHTTASDGSSPLEEMIEACRRRGYEYAAVTEHSTSAGYAGGLRPDALLRNCDRIDRLNAQLPGFRVLRSAEVDIGRDGRLDYPDTILQRLDFVVASIHQAFNYHATERICAAIAHPLVHMIAHPSGRLIGKRPGYDIDLEKVIACAAEHGKILEINAFPGRLDLSDTWARRAKSAGVLLAVNSDAHAVADLGWMRYGIITARRAWLEKTDIVNCLPLKAFLKLLDRFRKNRA</sequence>
<feature type="domain" description="Helix-hairpin-helix DNA-binding motif class 1" evidence="22">
    <location>
        <begin position="67"/>
        <end position="86"/>
    </location>
</feature>